<gene>
    <name evidence="1" type="ORF">Pmar_PMAR003784</name>
</gene>
<dbReference type="InParanoid" id="C5LV51"/>
<sequence>MQQGGIEKLLGNLRDAQVQKNRNYLKAIISVTALCARQCIALRGHDEGSLSSKRGNVREILDVVA</sequence>
<evidence type="ECO:0008006" key="3">
    <source>
        <dbReference type="Google" id="ProtNLM"/>
    </source>
</evidence>
<keyword evidence="2" id="KW-1185">Reference proteome</keyword>
<dbReference type="GeneID" id="9045736"/>
<dbReference type="Proteomes" id="UP000007800">
    <property type="component" value="Unassembled WGS sequence"/>
</dbReference>
<dbReference type="EMBL" id="GG685763">
    <property type="protein sequence ID" value="EEQ99390.1"/>
    <property type="molecule type" value="Genomic_DNA"/>
</dbReference>
<protein>
    <recommendedName>
        <fullName evidence="3">DUF4371 domain-containing protein</fullName>
    </recommendedName>
</protein>
<name>C5LV51_PERM5</name>
<dbReference type="AlphaFoldDB" id="C5LV51"/>
<dbReference type="OrthoDB" id="6616281at2759"/>
<proteinExistence type="predicted"/>
<evidence type="ECO:0000313" key="2">
    <source>
        <dbReference type="Proteomes" id="UP000007800"/>
    </source>
</evidence>
<accession>C5LV51</accession>
<dbReference type="RefSeq" id="XP_002766673.1">
    <property type="nucleotide sequence ID" value="XM_002766627.1"/>
</dbReference>
<organism evidence="2">
    <name type="scientific">Perkinsus marinus (strain ATCC 50983 / TXsc)</name>
    <dbReference type="NCBI Taxonomy" id="423536"/>
    <lineage>
        <taxon>Eukaryota</taxon>
        <taxon>Sar</taxon>
        <taxon>Alveolata</taxon>
        <taxon>Perkinsozoa</taxon>
        <taxon>Perkinsea</taxon>
        <taxon>Perkinsida</taxon>
        <taxon>Perkinsidae</taxon>
        <taxon>Perkinsus</taxon>
    </lineage>
</organism>
<reference evidence="1 2" key="1">
    <citation type="submission" date="2008-07" db="EMBL/GenBank/DDBJ databases">
        <authorList>
            <person name="El-Sayed N."/>
            <person name="Caler E."/>
            <person name="Inman J."/>
            <person name="Amedeo P."/>
            <person name="Hass B."/>
            <person name="Wortman J."/>
        </authorList>
    </citation>
    <scope>NUCLEOTIDE SEQUENCE [LARGE SCALE GENOMIC DNA]</scope>
    <source>
        <strain evidence="2">ATCC 50983 / TXsc</strain>
    </source>
</reference>
<evidence type="ECO:0000313" key="1">
    <source>
        <dbReference type="EMBL" id="EEQ99390.1"/>
    </source>
</evidence>